<evidence type="ECO:0000256" key="5">
    <source>
        <dbReference type="SAM" id="Phobius"/>
    </source>
</evidence>
<reference evidence="7" key="1">
    <citation type="journal article" date="2021" name="Syst. Appl. Microbiol.">
        <title>Roseomonas hellenica sp. nov., isolated from roots of wild-growing Alkanna tinctoria.</title>
        <authorList>
            <person name="Rat A."/>
            <person name="Naranjo H.D."/>
            <person name="Lebbe L."/>
            <person name="Cnockaert M."/>
            <person name="Krigas N."/>
            <person name="Grigoriadou K."/>
            <person name="Maloupa E."/>
            <person name="Willems A."/>
        </authorList>
    </citation>
    <scope>NUCLEOTIDE SEQUENCE [LARGE SCALE GENOMIC DNA]</scope>
    <source>
        <strain evidence="7">LMG 31159</strain>
    </source>
</reference>
<feature type="transmembrane region" description="Helical" evidence="5">
    <location>
        <begin position="44"/>
        <end position="66"/>
    </location>
</feature>
<protein>
    <submittedName>
        <fullName evidence="6">DoxX family protein</fullName>
    </submittedName>
</protein>
<keyword evidence="3 5" id="KW-1133">Transmembrane helix</keyword>
<accession>A0ABS5EQ54</accession>
<evidence type="ECO:0000256" key="4">
    <source>
        <dbReference type="ARBA" id="ARBA00023136"/>
    </source>
</evidence>
<feature type="transmembrane region" description="Helical" evidence="5">
    <location>
        <begin position="73"/>
        <end position="92"/>
    </location>
</feature>
<dbReference type="EMBL" id="JAAEDI010000041">
    <property type="protein sequence ID" value="MBR0653138.1"/>
    <property type="molecule type" value="Genomic_DNA"/>
</dbReference>
<proteinExistence type="predicted"/>
<evidence type="ECO:0000256" key="2">
    <source>
        <dbReference type="ARBA" id="ARBA00022692"/>
    </source>
</evidence>
<dbReference type="Pfam" id="PF13564">
    <property type="entry name" value="DoxX_2"/>
    <property type="match status" value="1"/>
</dbReference>
<keyword evidence="2 5" id="KW-0812">Transmembrane</keyword>
<dbReference type="RefSeq" id="WP_211871845.1">
    <property type="nucleotide sequence ID" value="NZ_JAAEDI010000041.1"/>
</dbReference>
<organism evidence="6 7">
    <name type="scientific">Neoroseomonas terrae</name>
    <dbReference type="NCBI Taxonomy" id="424799"/>
    <lineage>
        <taxon>Bacteria</taxon>
        <taxon>Pseudomonadati</taxon>
        <taxon>Pseudomonadota</taxon>
        <taxon>Alphaproteobacteria</taxon>
        <taxon>Acetobacterales</taxon>
        <taxon>Acetobacteraceae</taxon>
        <taxon>Neoroseomonas</taxon>
    </lineage>
</organism>
<keyword evidence="7" id="KW-1185">Reference proteome</keyword>
<evidence type="ECO:0000313" key="6">
    <source>
        <dbReference type="EMBL" id="MBR0653138.1"/>
    </source>
</evidence>
<feature type="transmembrane region" description="Helical" evidence="5">
    <location>
        <begin position="12"/>
        <end position="32"/>
    </location>
</feature>
<evidence type="ECO:0000313" key="7">
    <source>
        <dbReference type="Proteomes" id="UP000698752"/>
    </source>
</evidence>
<evidence type="ECO:0000256" key="3">
    <source>
        <dbReference type="ARBA" id="ARBA00022989"/>
    </source>
</evidence>
<comment type="caution">
    <text evidence="6">The sequence shown here is derived from an EMBL/GenBank/DDBJ whole genome shotgun (WGS) entry which is preliminary data.</text>
</comment>
<evidence type="ECO:0000256" key="1">
    <source>
        <dbReference type="ARBA" id="ARBA00004141"/>
    </source>
</evidence>
<keyword evidence="4 5" id="KW-0472">Membrane</keyword>
<dbReference type="InterPro" id="IPR032808">
    <property type="entry name" value="DoxX"/>
</dbReference>
<comment type="subcellular location">
    <subcellularLocation>
        <location evidence="1">Membrane</location>
        <topology evidence="1">Multi-pass membrane protein</topology>
    </subcellularLocation>
</comment>
<sequence length="128" mass="13868">MTPSRSPRSLLRFALNGLLAVFFLVGGTLNLFPPDAIRQDYARWGYPAWFHLVTGTLELLASGLIAMPRTRELGRAIAAVVMLGALTTLLVFADYGHAMAPAIVLAALLASQYLDGKARAAHWEGRAF</sequence>
<name>A0ABS5EQ54_9PROT</name>
<dbReference type="Proteomes" id="UP000698752">
    <property type="component" value="Unassembled WGS sequence"/>
</dbReference>
<gene>
    <name evidence="6" type="ORF">GXW78_26010</name>
</gene>